<dbReference type="Gene3D" id="1.10.443.10">
    <property type="entry name" value="Intergrase catalytic core"/>
    <property type="match status" value="1"/>
</dbReference>
<dbReference type="CDD" id="cd00798">
    <property type="entry name" value="INT_XerDC_C"/>
    <property type="match status" value="1"/>
</dbReference>
<dbReference type="PROSITE" id="PS51898">
    <property type="entry name" value="TYR_RECOMBINASE"/>
    <property type="match status" value="1"/>
</dbReference>
<feature type="domain" description="Tyr recombinase" evidence="13">
    <location>
        <begin position="112"/>
        <end position="299"/>
    </location>
</feature>
<comment type="similarity">
    <text evidence="3">Belongs to the 'phage' integrase family. XerD subfamily.</text>
</comment>
<dbReference type="GO" id="GO:0005737">
    <property type="term" value="C:cytoplasm"/>
    <property type="evidence" value="ECO:0007669"/>
    <property type="project" value="UniProtKB-SubCell"/>
</dbReference>
<evidence type="ECO:0000256" key="10">
    <source>
        <dbReference type="ARBA" id="ARBA00023306"/>
    </source>
</evidence>
<feature type="active site" evidence="11">
    <location>
        <position position="254"/>
    </location>
</feature>
<dbReference type="PANTHER" id="PTHR30349:SF77">
    <property type="entry name" value="TYROSINE RECOMBINASE XERC"/>
    <property type="match status" value="1"/>
</dbReference>
<dbReference type="GO" id="GO:0003677">
    <property type="term" value="F:DNA binding"/>
    <property type="evidence" value="ECO:0007669"/>
    <property type="project" value="UniProtKB-UniRule"/>
</dbReference>
<comment type="similarity">
    <text evidence="2 11">Belongs to the 'phage' integrase family. XerC subfamily.</text>
</comment>
<keyword evidence="9 11" id="KW-0233">DNA recombination</keyword>
<dbReference type="Pfam" id="PF00589">
    <property type="entry name" value="Phage_integrase"/>
    <property type="match status" value="1"/>
</dbReference>
<feature type="active site" evidence="11">
    <location>
        <position position="176"/>
    </location>
</feature>
<evidence type="ECO:0000313" key="16">
    <source>
        <dbReference type="Proteomes" id="UP000045545"/>
    </source>
</evidence>
<comment type="subcellular location">
    <subcellularLocation>
        <location evidence="1 11">Cytoplasm</location>
    </subcellularLocation>
</comment>
<dbReference type="EMBL" id="CGIH01000027">
    <property type="protein sequence ID" value="CFX64254.1"/>
    <property type="molecule type" value="Genomic_DNA"/>
</dbReference>
<dbReference type="SUPFAM" id="SSF56349">
    <property type="entry name" value="DNA breaking-rejoining enzymes"/>
    <property type="match status" value="1"/>
</dbReference>
<evidence type="ECO:0000256" key="5">
    <source>
        <dbReference type="ARBA" id="ARBA00022618"/>
    </source>
</evidence>
<evidence type="ECO:0000259" key="14">
    <source>
        <dbReference type="PROSITE" id="PS51900"/>
    </source>
</evidence>
<gene>
    <name evidence="11" type="primary">xerC</name>
    <name evidence="15" type="ORF">1563</name>
</gene>
<sequence>MLYQHIEGFLTHLRVEKSASNLTLVSYKTDLIQFFDFLSQEYQIPPEQVSAQLLNHKTVREYLANMQDNGLSRATMARKLAALRSFVKYLCREDLLPGNPIANVSTPKQEKKLPRFLYPSEIELLMDAPDPQKPVGLRDKAILETLYAAGMRVSELVNMDVSDIDWDEAYIKLKGKGNKERLAPLGSQSQAALLNYVQYGRPSLLQKNQTREDSDALFLNKYGTRLSSRSVRNIINKYVDEVTLNQKVSPHTLRHSFATHLLNGGADLRSVQELLGHVKLSTTQIYTHLTKEKIKAIYNESHPRR</sequence>
<dbReference type="InterPro" id="IPR050090">
    <property type="entry name" value="Tyrosine_recombinase_XerCD"/>
</dbReference>
<dbReference type="InterPro" id="IPR011010">
    <property type="entry name" value="DNA_brk_join_enz"/>
</dbReference>
<dbReference type="NCBIfam" id="NF001399">
    <property type="entry name" value="PRK00283.1"/>
    <property type="match status" value="1"/>
</dbReference>
<dbReference type="GO" id="GO:0051301">
    <property type="term" value="P:cell division"/>
    <property type="evidence" value="ECO:0007669"/>
    <property type="project" value="UniProtKB-UniRule"/>
</dbReference>
<dbReference type="AlphaFoldDB" id="A0A0E3W394"/>
<dbReference type="RefSeq" id="WP_046497366.1">
    <property type="nucleotide sequence ID" value="NZ_CGIH01000027.1"/>
</dbReference>
<feature type="active site" evidence="11">
    <location>
        <position position="277"/>
    </location>
</feature>
<keyword evidence="8 11" id="KW-0238">DNA-binding</keyword>
<dbReference type="InterPro" id="IPR011932">
    <property type="entry name" value="Recomb_XerD"/>
</dbReference>
<dbReference type="HAMAP" id="MF_01808">
    <property type="entry name" value="Recomb_XerC_XerD"/>
    <property type="match status" value="1"/>
</dbReference>
<dbReference type="PROSITE" id="PS51900">
    <property type="entry name" value="CB"/>
    <property type="match status" value="1"/>
</dbReference>
<dbReference type="InterPro" id="IPR004107">
    <property type="entry name" value="Integrase_SAM-like_N"/>
</dbReference>
<proteinExistence type="inferred from homology"/>
<evidence type="ECO:0000256" key="9">
    <source>
        <dbReference type="ARBA" id="ARBA00023172"/>
    </source>
</evidence>
<evidence type="ECO:0000313" key="15">
    <source>
        <dbReference type="EMBL" id="CFX64254.1"/>
    </source>
</evidence>
<keyword evidence="6 11" id="KW-0159">Chromosome partition</keyword>
<dbReference type="InterPro" id="IPR011931">
    <property type="entry name" value="Recomb_XerC"/>
</dbReference>
<evidence type="ECO:0000256" key="6">
    <source>
        <dbReference type="ARBA" id="ARBA00022829"/>
    </source>
</evidence>
<evidence type="ECO:0000256" key="7">
    <source>
        <dbReference type="ARBA" id="ARBA00022908"/>
    </source>
</evidence>
<dbReference type="OrthoDB" id="9785687at2"/>
<keyword evidence="16" id="KW-1185">Reference proteome</keyword>
<feature type="active site" evidence="11">
    <location>
        <position position="152"/>
    </location>
</feature>
<dbReference type="NCBIfam" id="TIGR02225">
    <property type="entry name" value="recomb_XerD"/>
    <property type="match status" value="1"/>
</dbReference>
<protein>
    <recommendedName>
        <fullName evidence="11 12">Tyrosine recombinase XerC</fullName>
    </recommendedName>
</protein>
<feature type="active site" description="O-(3'-phospho-DNA)-tyrosine intermediate" evidence="11">
    <location>
        <position position="286"/>
    </location>
</feature>
<comment type="function">
    <text evidence="11">Site-specific tyrosine recombinase, which acts by catalyzing the cutting and rejoining of the recombining DNA molecules. The XerC-XerD complex is essential to convert dimers of the bacterial chromosome into monomers to permit their segregation at cell division. It also contributes to the segregational stability of plasmids.</text>
</comment>
<organism evidence="15 16">
    <name type="scientific">Syntrophomonas zehnderi OL-4</name>
    <dbReference type="NCBI Taxonomy" id="690567"/>
    <lineage>
        <taxon>Bacteria</taxon>
        <taxon>Bacillati</taxon>
        <taxon>Bacillota</taxon>
        <taxon>Clostridia</taxon>
        <taxon>Eubacteriales</taxon>
        <taxon>Syntrophomonadaceae</taxon>
        <taxon>Syntrophomonas</taxon>
    </lineage>
</organism>
<dbReference type="Gene3D" id="1.10.150.130">
    <property type="match status" value="1"/>
</dbReference>
<dbReference type="InterPro" id="IPR013762">
    <property type="entry name" value="Integrase-like_cat_sf"/>
</dbReference>
<dbReference type="STRING" id="690567.1563"/>
<evidence type="ECO:0000256" key="2">
    <source>
        <dbReference type="ARBA" id="ARBA00006657"/>
    </source>
</evidence>
<keyword evidence="4 11" id="KW-0963">Cytoplasm</keyword>
<dbReference type="InterPro" id="IPR023009">
    <property type="entry name" value="Tyrosine_recombinase_XerC/XerD"/>
</dbReference>
<keyword evidence="7 11" id="KW-0229">DNA integration</keyword>
<feature type="active site" evidence="11">
    <location>
        <position position="251"/>
    </location>
</feature>
<dbReference type="Proteomes" id="UP000045545">
    <property type="component" value="Unassembled WGS sequence"/>
</dbReference>
<keyword evidence="5 11" id="KW-0132">Cell division</keyword>
<dbReference type="NCBIfam" id="TIGR02224">
    <property type="entry name" value="recomb_XerC"/>
    <property type="match status" value="1"/>
</dbReference>
<dbReference type="InterPro" id="IPR010998">
    <property type="entry name" value="Integrase_recombinase_N"/>
</dbReference>
<evidence type="ECO:0000256" key="8">
    <source>
        <dbReference type="ARBA" id="ARBA00023125"/>
    </source>
</evidence>
<dbReference type="PANTHER" id="PTHR30349">
    <property type="entry name" value="PHAGE INTEGRASE-RELATED"/>
    <property type="match status" value="1"/>
</dbReference>
<feature type="domain" description="Core-binding (CB)" evidence="14">
    <location>
        <begin position="1"/>
        <end position="91"/>
    </location>
</feature>
<dbReference type="GO" id="GO:0009037">
    <property type="term" value="F:tyrosine-based site-specific recombinase activity"/>
    <property type="evidence" value="ECO:0007669"/>
    <property type="project" value="UniProtKB-UniRule"/>
</dbReference>
<evidence type="ECO:0000256" key="3">
    <source>
        <dbReference type="ARBA" id="ARBA00010450"/>
    </source>
</evidence>
<dbReference type="NCBIfam" id="NF040815">
    <property type="entry name" value="recomb_XerA_Arch"/>
    <property type="match status" value="1"/>
</dbReference>
<comment type="subunit">
    <text evidence="11">Forms a cyclic heterotetrameric complex composed of two molecules of XerC and two molecules of XerD.</text>
</comment>
<keyword evidence="10 11" id="KW-0131">Cell cycle</keyword>
<evidence type="ECO:0000256" key="11">
    <source>
        <dbReference type="HAMAP-Rule" id="MF_01808"/>
    </source>
</evidence>
<accession>A0A0E3W394</accession>
<dbReference type="GO" id="GO:0007059">
    <property type="term" value="P:chromosome segregation"/>
    <property type="evidence" value="ECO:0007669"/>
    <property type="project" value="UniProtKB-UniRule"/>
</dbReference>
<evidence type="ECO:0000256" key="1">
    <source>
        <dbReference type="ARBA" id="ARBA00004496"/>
    </source>
</evidence>
<dbReference type="Pfam" id="PF02899">
    <property type="entry name" value="Phage_int_SAM_1"/>
    <property type="match status" value="1"/>
</dbReference>
<evidence type="ECO:0000259" key="13">
    <source>
        <dbReference type="PROSITE" id="PS51898"/>
    </source>
</evidence>
<name>A0A0E3W394_9FIRM</name>
<dbReference type="GO" id="GO:0006313">
    <property type="term" value="P:DNA transposition"/>
    <property type="evidence" value="ECO:0007669"/>
    <property type="project" value="UniProtKB-UniRule"/>
</dbReference>
<evidence type="ECO:0000256" key="12">
    <source>
        <dbReference type="NCBIfam" id="TIGR02224"/>
    </source>
</evidence>
<reference evidence="15 16" key="1">
    <citation type="submission" date="2015-03" db="EMBL/GenBank/DDBJ databases">
        <authorList>
            <person name="Murphy D."/>
        </authorList>
    </citation>
    <scope>NUCLEOTIDE SEQUENCE [LARGE SCALE GENOMIC DNA]</scope>
    <source>
        <strain evidence="15 16">OL-4</strain>
    </source>
</reference>
<dbReference type="InterPro" id="IPR044068">
    <property type="entry name" value="CB"/>
</dbReference>
<evidence type="ECO:0000256" key="4">
    <source>
        <dbReference type="ARBA" id="ARBA00022490"/>
    </source>
</evidence>
<dbReference type="InterPro" id="IPR002104">
    <property type="entry name" value="Integrase_catalytic"/>
</dbReference>